<feature type="binding site" evidence="8">
    <location>
        <position position="286"/>
    </location>
    <ligand>
        <name>substrate</name>
    </ligand>
</feature>
<dbReference type="InterPro" id="IPR000905">
    <property type="entry name" value="Gcp-like_dom"/>
</dbReference>
<dbReference type="CDD" id="cd24133">
    <property type="entry name" value="ASKHA_NBD_TsaD_bac"/>
    <property type="match status" value="1"/>
</dbReference>
<feature type="binding site" evidence="8">
    <location>
        <position position="314"/>
    </location>
    <ligand>
        <name>Fe cation</name>
        <dbReference type="ChEBI" id="CHEBI:24875"/>
    </ligand>
</feature>
<dbReference type="InterPro" id="IPR043129">
    <property type="entry name" value="ATPase_NBD"/>
</dbReference>
<dbReference type="PANTHER" id="PTHR11735">
    <property type="entry name" value="TRNA N6-ADENOSINE THREONYLCARBAMOYLTRANSFERASE"/>
    <property type="match status" value="1"/>
</dbReference>
<gene>
    <name evidence="8 10" type="primary">tsaD</name>
    <name evidence="10" type="ORF">Pla111_13030</name>
</gene>
<name>A0A5C5WAS5_9BACT</name>
<evidence type="ECO:0000259" key="9">
    <source>
        <dbReference type="Pfam" id="PF00814"/>
    </source>
</evidence>
<evidence type="ECO:0000313" key="11">
    <source>
        <dbReference type="Proteomes" id="UP000318995"/>
    </source>
</evidence>
<comment type="subcellular location">
    <subcellularLocation>
        <location evidence="8">Cytoplasm</location>
    </subcellularLocation>
</comment>
<dbReference type="EC" id="2.3.1.234" evidence="8"/>
<feature type="binding site" evidence="8">
    <location>
        <position position="181"/>
    </location>
    <ligand>
        <name>substrate</name>
    </ligand>
</feature>
<feature type="binding site" evidence="8">
    <location>
        <position position="112"/>
    </location>
    <ligand>
        <name>Fe cation</name>
        <dbReference type="ChEBI" id="CHEBI:24875"/>
    </ligand>
</feature>
<evidence type="ECO:0000256" key="7">
    <source>
        <dbReference type="ARBA" id="ARBA00048117"/>
    </source>
</evidence>
<dbReference type="NCBIfam" id="TIGR00329">
    <property type="entry name" value="gcp_kae1"/>
    <property type="match status" value="1"/>
</dbReference>
<evidence type="ECO:0000256" key="1">
    <source>
        <dbReference type="ARBA" id="ARBA00022490"/>
    </source>
</evidence>
<comment type="cofactor">
    <cofactor evidence="8">
        <name>Fe(2+)</name>
        <dbReference type="ChEBI" id="CHEBI:29033"/>
    </cofactor>
    <text evidence="8">Binds 1 Fe(2+) ion per subunit.</text>
</comment>
<dbReference type="Gene3D" id="3.30.420.40">
    <property type="match status" value="2"/>
</dbReference>
<dbReference type="EMBL" id="SJPH01000002">
    <property type="protein sequence ID" value="TWT47684.1"/>
    <property type="molecule type" value="Genomic_DNA"/>
</dbReference>
<dbReference type="SUPFAM" id="SSF53067">
    <property type="entry name" value="Actin-like ATPase domain"/>
    <property type="match status" value="2"/>
</dbReference>
<feature type="binding site" evidence="8">
    <location>
        <position position="168"/>
    </location>
    <ligand>
        <name>substrate</name>
    </ligand>
</feature>
<keyword evidence="11" id="KW-1185">Reference proteome</keyword>
<protein>
    <recommendedName>
        <fullName evidence="8">tRNA N6-adenosine threonylcarbamoyltransferase</fullName>
        <ecNumber evidence="8">2.3.1.234</ecNumber>
    </recommendedName>
    <alternativeName>
        <fullName evidence="8">N6-L-threonylcarbamoyladenine synthase</fullName>
        <shortName evidence="8">t(6)A synthase</shortName>
    </alternativeName>
    <alternativeName>
        <fullName evidence="8">t(6)A37 threonylcarbamoyladenosine biosynthesis protein TsaD</fullName>
    </alternativeName>
    <alternativeName>
        <fullName evidence="8">tRNA threonylcarbamoyladenosine biosynthesis protein TsaD</fullName>
    </alternativeName>
</protein>
<organism evidence="10 11">
    <name type="scientific">Botrimarina hoheduenensis</name>
    <dbReference type="NCBI Taxonomy" id="2528000"/>
    <lineage>
        <taxon>Bacteria</taxon>
        <taxon>Pseudomonadati</taxon>
        <taxon>Planctomycetota</taxon>
        <taxon>Planctomycetia</taxon>
        <taxon>Pirellulales</taxon>
        <taxon>Lacipirellulaceae</taxon>
        <taxon>Botrimarina</taxon>
    </lineage>
</organism>
<dbReference type="PRINTS" id="PR00789">
    <property type="entry name" value="OSIALOPTASE"/>
</dbReference>
<sequence>MVRLLTLESTCDETAAAVVTDQFEVLAAVVASQHQLHERFGGVVPEIASRAHVERILPVIDETLRAAGLSLSELDAIAVANQPGLSGSLLVGLCAAKALAVATGLPLIAVNHLQAHVYACRIAAGRDIFPCVGLIVSGGHSNLYRCLGPTDFTPIGGTIDDAAGEAFDKIGSLLGLPFPGGPAVAAAAERGDPARFRFPRPLRDDPERIAFSFSGLKTAVRYQLCALTGVSPNEPPPVDRLSPQDRDDIAAGFQEAVVDCLIAKAQLALERSAYKTLCVGGGVAANARLRERLEQMARDREYELHIPPPSLCTDNAVMGAIALERYRAGKFASLDLDIYPGLERVASGVR</sequence>
<dbReference type="GO" id="GO:0061711">
    <property type="term" value="F:tRNA N(6)-L-threonylcarbamoyladenine synthase activity"/>
    <property type="evidence" value="ECO:0007669"/>
    <property type="project" value="UniProtKB-EC"/>
</dbReference>
<dbReference type="GO" id="GO:0005506">
    <property type="term" value="F:iron ion binding"/>
    <property type="evidence" value="ECO:0007669"/>
    <property type="project" value="UniProtKB-UniRule"/>
</dbReference>
<dbReference type="NCBIfam" id="TIGR03723">
    <property type="entry name" value="T6A_TsaD_YgjD"/>
    <property type="match status" value="1"/>
</dbReference>
<feature type="binding site" evidence="8">
    <location>
        <position position="116"/>
    </location>
    <ligand>
        <name>Fe cation</name>
        <dbReference type="ChEBI" id="CHEBI:24875"/>
    </ligand>
</feature>
<keyword evidence="1 8" id="KW-0963">Cytoplasm</keyword>
<evidence type="ECO:0000256" key="5">
    <source>
        <dbReference type="ARBA" id="ARBA00023004"/>
    </source>
</evidence>
<comment type="similarity">
    <text evidence="8">Belongs to the KAE1 / TsaD family.</text>
</comment>
<dbReference type="InterPro" id="IPR022450">
    <property type="entry name" value="TsaD"/>
</dbReference>
<dbReference type="Pfam" id="PF00814">
    <property type="entry name" value="TsaD"/>
    <property type="match status" value="1"/>
</dbReference>
<keyword evidence="2 8" id="KW-0808">Transferase</keyword>
<dbReference type="FunFam" id="3.30.420.40:FF:000012">
    <property type="entry name" value="tRNA N6-adenosine threonylcarbamoyltransferase"/>
    <property type="match status" value="1"/>
</dbReference>
<keyword evidence="6 8" id="KW-0012">Acyltransferase</keyword>
<dbReference type="HAMAP" id="MF_01445">
    <property type="entry name" value="TsaD"/>
    <property type="match status" value="1"/>
</dbReference>
<dbReference type="AlphaFoldDB" id="A0A5C5WAS5"/>
<evidence type="ECO:0000256" key="4">
    <source>
        <dbReference type="ARBA" id="ARBA00022723"/>
    </source>
</evidence>
<keyword evidence="5 8" id="KW-0408">Iron</keyword>
<dbReference type="InterPro" id="IPR017861">
    <property type="entry name" value="KAE1/TsaD"/>
</dbReference>
<comment type="caution">
    <text evidence="8">Lacks conserved residue(s) required for the propagation of feature annotation.</text>
</comment>
<accession>A0A5C5WAS5</accession>
<dbReference type="GO" id="GO:0002949">
    <property type="term" value="P:tRNA threonylcarbamoyladenosine modification"/>
    <property type="evidence" value="ECO:0007669"/>
    <property type="project" value="UniProtKB-UniRule"/>
</dbReference>
<evidence type="ECO:0000313" key="10">
    <source>
        <dbReference type="EMBL" id="TWT47684.1"/>
    </source>
</evidence>
<comment type="catalytic activity">
    <reaction evidence="7 8">
        <text>L-threonylcarbamoyladenylate + adenosine(37) in tRNA = N(6)-L-threonylcarbamoyladenosine(37) in tRNA + AMP + H(+)</text>
        <dbReference type="Rhea" id="RHEA:37059"/>
        <dbReference type="Rhea" id="RHEA-COMP:10162"/>
        <dbReference type="Rhea" id="RHEA-COMP:10163"/>
        <dbReference type="ChEBI" id="CHEBI:15378"/>
        <dbReference type="ChEBI" id="CHEBI:73682"/>
        <dbReference type="ChEBI" id="CHEBI:74411"/>
        <dbReference type="ChEBI" id="CHEBI:74418"/>
        <dbReference type="ChEBI" id="CHEBI:456215"/>
        <dbReference type="EC" id="2.3.1.234"/>
    </reaction>
</comment>
<proteinExistence type="inferred from homology"/>
<comment type="caution">
    <text evidence="10">The sequence shown here is derived from an EMBL/GenBank/DDBJ whole genome shotgun (WGS) entry which is preliminary data.</text>
</comment>
<evidence type="ECO:0000256" key="8">
    <source>
        <dbReference type="HAMAP-Rule" id="MF_01445"/>
    </source>
</evidence>
<comment type="function">
    <text evidence="8">Required for the formation of a threonylcarbamoyl group on adenosine at position 37 (t(6)A37) in tRNAs that read codons beginning with adenine. Is involved in the transfer of the threonylcarbamoyl moiety of threonylcarbamoyl-AMP (TC-AMP) to the N6 group of A37, together with TsaE and TsaB. TsaD likely plays a direct catalytic role in this reaction.</text>
</comment>
<dbReference type="GO" id="GO:0005737">
    <property type="term" value="C:cytoplasm"/>
    <property type="evidence" value="ECO:0007669"/>
    <property type="project" value="UniProtKB-SubCell"/>
</dbReference>
<dbReference type="Proteomes" id="UP000318995">
    <property type="component" value="Unassembled WGS sequence"/>
</dbReference>
<feature type="binding site" evidence="8">
    <location>
        <begin position="135"/>
        <end position="139"/>
    </location>
    <ligand>
        <name>substrate</name>
    </ligand>
</feature>
<keyword evidence="3 8" id="KW-0819">tRNA processing</keyword>
<evidence type="ECO:0000256" key="2">
    <source>
        <dbReference type="ARBA" id="ARBA00022679"/>
    </source>
</evidence>
<dbReference type="PANTHER" id="PTHR11735:SF6">
    <property type="entry name" value="TRNA N6-ADENOSINE THREONYLCARBAMOYLTRANSFERASE, MITOCHONDRIAL"/>
    <property type="match status" value="1"/>
</dbReference>
<dbReference type="RefSeq" id="WP_231930787.1">
    <property type="nucleotide sequence ID" value="NZ_SJPH01000002.1"/>
</dbReference>
<reference evidence="10 11" key="1">
    <citation type="submission" date="2019-02" db="EMBL/GenBank/DDBJ databases">
        <title>Deep-cultivation of Planctomycetes and their phenomic and genomic characterization uncovers novel biology.</title>
        <authorList>
            <person name="Wiegand S."/>
            <person name="Jogler M."/>
            <person name="Boedeker C."/>
            <person name="Pinto D."/>
            <person name="Vollmers J."/>
            <person name="Rivas-Marin E."/>
            <person name="Kohn T."/>
            <person name="Peeters S.H."/>
            <person name="Heuer A."/>
            <person name="Rast P."/>
            <person name="Oberbeckmann S."/>
            <person name="Bunk B."/>
            <person name="Jeske O."/>
            <person name="Meyerdierks A."/>
            <person name="Storesund J.E."/>
            <person name="Kallscheuer N."/>
            <person name="Luecker S."/>
            <person name="Lage O.M."/>
            <person name="Pohl T."/>
            <person name="Merkel B.J."/>
            <person name="Hornburger P."/>
            <person name="Mueller R.-W."/>
            <person name="Bruemmer F."/>
            <person name="Labrenz M."/>
            <person name="Spormann A.M."/>
            <person name="Op Den Camp H."/>
            <person name="Overmann J."/>
            <person name="Amann R."/>
            <person name="Jetten M.S.M."/>
            <person name="Mascher T."/>
            <person name="Medema M.H."/>
            <person name="Devos D.P."/>
            <person name="Kaster A.-K."/>
            <person name="Ovreas L."/>
            <person name="Rohde M."/>
            <person name="Galperin M.Y."/>
            <person name="Jogler C."/>
        </authorList>
    </citation>
    <scope>NUCLEOTIDE SEQUENCE [LARGE SCALE GENOMIC DNA]</scope>
    <source>
        <strain evidence="10 11">Pla111</strain>
    </source>
</reference>
<evidence type="ECO:0000256" key="3">
    <source>
        <dbReference type="ARBA" id="ARBA00022694"/>
    </source>
</evidence>
<evidence type="ECO:0000256" key="6">
    <source>
        <dbReference type="ARBA" id="ARBA00023315"/>
    </source>
</evidence>
<feature type="domain" description="Gcp-like" evidence="9">
    <location>
        <begin position="24"/>
        <end position="320"/>
    </location>
</feature>
<keyword evidence="4 8" id="KW-0479">Metal-binding</keyword>
<dbReference type="FunFam" id="3.30.420.40:FF:000040">
    <property type="entry name" value="tRNA N6-adenosine threonylcarbamoyltransferase"/>
    <property type="match status" value="1"/>
</dbReference>